<dbReference type="Proteomes" id="UP000272025">
    <property type="component" value="Unassembled WGS sequence"/>
</dbReference>
<name>A0A3N2PV57_SODAK</name>
<accession>A0A3N2PV57</accession>
<protein>
    <submittedName>
        <fullName evidence="2">Uncharacterized protein</fullName>
    </submittedName>
</protein>
<reference evidence="2 3" key="1">
    <citation type="journal article" date="2018" name="Mol. Ecol.">
        <title>The obligate alkalophilic soda-lake fungus Sodiomyces alkalinus has shifted to a protein diet.</title>
        <authorList>
            <person name="Grum-Grzhimaylo A.A."/>
            <person name="Falkoski D.L."/>
            <person name="van den Heuvel J."/>
            <person name="Valero-Jimenez C.A."/>
            <person name="Min B."/>
            <person name="Choi I.G."/>
            <person name="Lipzen A."/>
            <person name="Daum C.G."/>
            <person name="Aanen D.K."/>
            <person name="Tsang A."/>
            <person name="Henrissat B."/>
            <person name="Bilanenko E.N."/>
            <person name="de Vries R.P."/>
            <person name="van Kan J.A.L."/>
            <person name="Grigoriev I.V."/>
            <person name="Debets A.J.M."/>
        </authorList>
    </citation>
    <scope>NUCLEOTIDE SEQUENCE [LARGE SCALE GENOMIC DNA]</scope>
    <source>
        <strain evidence="2 3">F11</strain>
    </source>
</reference>
<feature type="transmembrane region" description="Helical" evidence="1">
    <location>
        <begin position="138"/>
        <end position="160"/>
    </location>
</feature>
<feature type="transmembrane region" description="Helical" evidence="1">
    <location>
        <begin position="100"/>
        <end position="117"/>
    </location>
</feature>
<feature type="transmembrane region" description="Helical" evidence="1">
    <location>
        <begin position="73"/>
        <end position="94"/>
    </location>
</feature>
<evidence type="ECO:0000313" key="3">
    <source>
        <dbReference type="Proteomes" id="UP000272025"/>
    </source>
</evidence>
<evidence type="ECO:0000256" key="1">
    <source>
        <dbReference type="SAM" id="Phobius"/>
    </source>
</evidence>
<keyword evidence="3" id="KW-1185">Reference proteome</keyword>
<proteinExistence type="predicted"/>
<keyword evidence="1" id="KW-1133">Transmembrane helix</keyword>
<dbReference type="GeneID" id="39578316"/>
<organism evidence="2 3">
    <name type="scientific">Sodiomyces alkalinus (strain CBS 110278 / VKM F-3762 / F11)</name>
    <name type="common">Alkaliphilic filamentous fungus</name>
    <dbReference type="NCBI Taxonomy" id="1314773"/>
    <lineage>
        <taxon>Eukaryota</taxon>
        <taxon>Fungi</taxon>
        <taxon>Dikarya</taxon>
        <taxon>Ascomycota</taxon>
        <taxon>Pezizomycotina</taxon>
        <taxon>Sordariomycetes</taxon>
        <taxon>Hypocreomycetidae</taxon>
        <taxon>Glomerellales</taxon>
        <taxon>Plectosphaerellaceae</taxon>
        <taxon>Sodiomyces</taxon>
    </lineage>
</organism>
<dbReference type="AlphaFoldDB" id="A0A3N2PV57"/>
<sequence length="228" mass="25937">MTQRTTTRPPAPQPKQRVVVREPTGWAFRVEREAALPQKVCAFLVRLPESQSQARDDHVGDSRIPWLYRRARYIAFLRLVFAFVVGTFNIYFAATRRDDPPFLAYAVTGIILGYLHIHPLDMRYEMTSPTNPRPKVLYIARLAFYTAGWTTLTVLSLFIATTGIDARSQSSLHRKRDDLGLGLLHLHWLEPRRRLSGGRSRASLRGMSLEGAERGLLYTCAVLSILSL</sequence>
<dbReference type="EMBL" id="ML119055">
    <property type="protein sequence ID" value="ROT38393.1"/>
    <property type="molecule type" value="Genomic_DNA"/>
</dbReference>
<dbReference type="RefSeq" id="XP_028466199.1">
    <property type="nucleotide sequence ID" value="XM_028609838.1"/>
</dbReference>
<keyword evidence="1" id="KW-0812">Transmembrane</keyword>
<keyword evidence="1" id="KW-0472">Membrane</keyword>
<gene>
    <name evidence="2" type="ORF">SODALDRAFT_323876</name>
</gene>
<evidence type="ECO:0000313" key="2">
    <source>
        <dbReference type="EMBL" id="ROT38393.1"/>
    </source>
</evidence>